<accession>A0A9D2KXY8</accession>
<evidence type="ECO:0000256" key="5">
    <source>
        <dbReference type="ARBA" id="ARBA00022679"/>
    </source>
</evidence>
<dbReference type="InterPro" id="IPR051471">
    <property type="entry name" value="Bacterial_PTS_sugar_comp"/>
</dbReference>
<evidence type="ECO:0000256" key="2">
    <source>
        <dbReference type="ARBA" id="ARBA00022448"/>
    </source>
</evidence>
<dbReference type="Proteomes" id="UP000886856">
    <property type="component" value="Unassembled WGS sequence"/>
</dbReference>
<evidence type="ECO:0000256" key="4">
    <source>
        <dbReference type="ARBA" id="ARBA00022597"/>
    </source>
</evidence>
<dbReference type="InterPro" id="IPR004701">
    <property type="entry name" value="PTS_EIIA_man-typ"/>
</dbReference>
<evidence type="ECO:0000313" key="10">
    <source>
        <dbReference type="Proteomes" id="UP000886856"/>
    </source>
</evidence>
<reference evidence="9" key="2">
    <citation type="submission" date="2021-04" db="EMBL/GenBank/DDBJ databases">
        <authorList>
            <person name="Gilroy R."/>
        </authorList>
    </citation>
    <scope>NUCLEOTIDE SEQUENCE</scope>
    <source>
        <strain evidence="9">CHK171-505</strain>
    </source>
</reference>
<feature type="domain" description="PTS EIIA type-4" evidence="8">
    <location>
        <begin position="1"/>
        <end position="126"/>
    </location>
</feature>
<dbReference type="PANTHER" id="PTHR33799">
    <property type="entry name" value="PTS PERMEASE-RELATED-RELATED"/>
    <property type="match status" value="1"/>
</dbReference>
<dbReference type="GO" id="GO:0016301">
    <property type="term" value="F:kinase activity"/>
    <property type="evidence" value="ECO:0007669"/>
    <property type="project" value="UniProtKB-KW"/>
</dbReference>
<comment type="subcellular location">
    <subcellularLocation>
        <location evidence="1">Cytoplasm</location>
    </subcellularLocation>
</comment>
<proteinExistence type="predicted"/>
<dbReference type="PANTHER" id="PTHR33799:SF1">
    <property type="entry name" value="PTS SYSTEM MANNOSE-SPECIFIC EIIAB COMPONENT-RELATED"/>
    <property type="match status" value="1"/>
</dbReference>
<keyword evidence="7" id="KW-0418">Kinase</keyword>
<keyword evidence="4 9" id="KW-0762">Sugar transport</keyword>
<dbReference type="InterPro" id="IPR036662">
    <property type="entry name" value="PTS_EIIA_man-typ_sf"/>
</dbReference>
<protein>
    <submittedName>
        <fullName evidence="9">PTS sugar transporter subunit IIA</fullName>
    </submittedName>
</protein>
<evidence type="ECO:0000256" key="3">
    <source>
        <dbReference type="ARBA" id="ARBA00022490"/>
    </source>
</evidence>
<dbReference type="PROSITE" id="PS51096">
    <property type="entry name" value="PTS_EIIA_TYPE_4"/>
    <property type="match status" value="1"/>
</dbReference>
<gene>
    <name evidence="9" type="ORF">H9948_08095</name>
</gene>
<evidence type="ECO:0000313" key="9">
    <source>
        <dbReference type="EMBL" id="HJA90734.1"/>
    </source>
</evidence>
<dbReference type="EMBL" id="DWYW01000186">
    <property type="protein sequence ID" value="HJA90734.1"/>
    <property type="molecule type" value="Genomic_DNA"/>
</dbReference>
<keyword evidence="2" id="KW-0813">Transport</keyword>
<name>A0A9D2KXY8_9LACT</name>
<dbReference type="NCBIfam" id="NF040761">
    <property type="entry name" value="AgaF"/>
    <property type="match status" value="1"/>
</dbReference>
<dbReference type="InterPro" id="IPR033887">
    <property type="entry name" value="PTS_IIA_man"/>
</dbReference>
<sequence>MIGCVITGHGEFAPGLSLAVEMIAGKQEKFEVVAFREDQPLELYESNLRQAIESLQQDTEGVIVFSDLLGGTPFRTAMVIASAFDNVEVLTGSNLPMLIEIGLLRTFESDVKVLAAQAVNTGKEGIQNPQLAELSNQVEEVDTEGI</sequence>
<keyword evidence="6" id="KW-0598">Phosphotransferase system</keyword>
<dbReference type="SUPFAM" id="SSF53062">
    <property type="entry name" value="PTS system fructose IIA component-like"/>
    <property type="match status" value="1"/>
</dbReference>
<dbReference type="AlphaFoldDB" id="A0A9D2KXY8"/>
<dbReference type="GO" id="GO:0016020">
    <property type="term" value="C:membrane"/>
    <property type="evidence" value="ECO:0007669"/>
    <property type="project" value="InterPro"/>
</dbReference>
<evidence type="ECO:0000256" key="7">
    <source>
        <dbReference type="ARBA" id="ARBA00022777"/>
    </source>
</evidence>
<comment type="caution">
    <text evidence="9">The sequence shown here is derived from an EMBL/GenBank/DDBJ whole genome shotgun (WGS) entry which is preliminary data.</text>
</comment>
<reference evidence="9" key="1">
    <citation type="journal article" date="2021" name="PeerJ">
        <title>Extensive microbial diversity within the chicken gut microbiome revealed by metagenomics and culture.</title>
        <authorList>
            <person name="Gilroy R."/>
            <person name="Ravi A."/>
            <person name="Getino M."/>
            <person name="Pursley I."/>
            <person name="Horton D.L."/>
            <person name="Alikhan N.F."/>
            <person name="Baker D."/>
            <person name="Gharbi K."/>
            <person name="Hall N."/>
            <person name="Watson M."/>
            <person name="Adriaenssens E.M."/>
            <person name="Foster-Nyarko E."/>
            <person name="Jarju S."/>
            <person name="Secka A."/>
            <person name="Antonio M."/>
            <person name="Oren A."/>
            <person name="Chaudhuri R.R."/>
            <person name="La Ragione R."/>
            <person name="Hildebrand F."/>
            <person name="Pallen M.J."/>
        </authorList>
    </citation>
    <scope>NUCLEOTIDE SEQUENCE</scope>
    <source>
        <strain evidence="9">CHK171-505</strain>
    </source>
</reference>
<dbReference type="GO" id="GO:0009401">
    <property type="term" value="P:phosphoenolpyruvate-dependent sugar phosphotransferase system"/>
    <property type="evidence" value="ECO:0007669"/>
    <property type="project" value="UniProtKB-KW"/>
</dbReference>
<dbReference type="CDD" id="cd00006">
    <property type="entry name" value="PTS_IIA_man"/>
    <property type="match status" value="1"/>
</dbReference>
<evidence type="ECO:0000256" key="6">
    <source>
        <dbReference type="ARBA" id="ARBA00022683"/>
    </source>
</evidence>
<dbReference type="GO" id="GO:0005737">
    <property type="term" value="C:cytoplasm"/>
    <property type="evidence" value="ECO:0007669"/>
    <property type="project" value="UniProtKB-SubCell"/>
</dbReference>
<keyword evidence="3" id="KW-0963">Cytoplasm</keyword>
<keyword evidence="5" id="KW-0808">Transferase</keyword>
<dbReference type="Gene3D" id="3.40.50.510">
    <property type="entry name" value="Phosphotransferase system, mannose-type IIA component"/>
    <property type="match status" value="1"/>
</dbReference>
<evidence type="ECO:0000256" key="1">
    <source>
        <dbReference type="ARBA" id="ARBA00004496"/>
    </source>
</evidence>
<evidence type="ECO:0000259" key="8">
    <source>
        <dbReference type="PROSITE" id="PS51096"/>
    </source>
</evidence>
<dbReference type="Pfam" id="PF03610">
    <property type="entry name" value="EIIA-man"/>
    <property type="match status" value="1"/>
</dbReference>
<organism evidence="9 10">
    <name type="scientific">Candidatus Jeotgalibaca merdavium</name>
    <dbReference type="NCBI Taxonomy" id="2838627"/>
    <lineage>
        <taxon>Bacteria</taxon>
        <taxon>Bacillati</taxon>
        <taxon>Bacillota</taxon>
        <taxon>Bacilli</taxon>
        <taxon>Lactobacillales</taxon>
        <taxon>Carnobacteriaceae</taxon>
        <taxon>Jeotgalibaca</taxon>
    </lineage>
</organism>